<dbReference type="AlphaFoldDB" id="A0A3N0GGF4"/>
<dbReference type="GO" id="GO:0008168">
    <property type="term" value="F:methyltransferase activity"/>
    <property type="evidence" value="ECO:0007669"/>
    <property type="project" value="UniProtKB-KW"/>
</dbReference>
<dbReference type="Gene3D" id="3.40.50.150">
    <property type="entry name" value="Vaccinia Virus protein VP39"/>
    <property type="match status" value="1"/>
</dbReference>
<feature type="domain" description="Methyltransferase" evidence="1">
    <location>
        <begin position="46"/>
        <end position="134"/>
    </location>
</feature>
<dbReference type="SUPFAM" id="SSF53335">
    <property type="entry name" value="S-adenosyl-L-methionine-dependent methyltransferases"/>
    <property type="match status" value="1"/>
</dbReference>
<evidence type="ECO:0000313" key="2">
    <source>
        <dbReference type="EMBL" id="RNM11519.1"/>
    </source>
</evidence>
<keyword evidence="2" id="KW-0808">Transferase</keyword>
<organism evidence="2 3">
    <name type="scientific">Nocardioides pocheonensis</name>
    <dbReference type="NCBI Taxonomy" id="661485"/>
    <lineage>
        <taxon>Bacteria</taxon>
        <taxon>Bacillati</taxon>
        <taxon>Actinomycetota</taxon>
        <taxon>Actinomycetes</taxon>
        <taxon>Propionibacteriales</taxon>
        <taxon>Nocardioidaceae</taxon>
        <taxon>Nocardioides</taxon>
    </lineage>
</organism>
<protein>
    <submittedName>
        <fullName evidence="2">Class I SAM-dependent methyltransferase</fullName>
    </submittedName>
</protein>
<dbReference type="Proteomes" id="UP000279994">
    <property type="component" value="Unassembled WGS sequence"/>
</dbReference>
<name>A0A3N0GGF4_9ACTN</name>
<evidence type="ECO:0000313" key="3">
    <source>
        <dbReference type="Proteomes" id="UP000279994"/>
    </source>
</evidence>
<dbReference type="Pfam" id="PF13649">
    <property type="entry name" value="Methyltransf_25"/>
    <property type="match status" value="1"/>
</dbReference>
<comment type="caution">
    <text evidence="2">The sequence shown here is derived from an EMBL/GenBank/DDBJ whole genome shotgun (WGS) entry which is preliminary data.</text>
</comment>
<dbReference type="EMBL" id="RJSF01000048">
    <property type="protein sequence ID" value="RNM11519.1"/>
    <property type="molecule type" value="Genomic_DNA"/>
</dbReference>
<keyword evidence="2" id="KW-0489">Methyltransferase</keyword>
<gene>
    <name evidence="2" type="ORF">EFL26_22695</name>
</gene>
<dbReference type="GO" id="GO:0032259">
    <property type="term" value="P:methylation"/>
    <property type="evidence" value="ECO:0007669"/>
    <property type="project" value="UniProtKB-KW"/>
</dbReference>
<dbReference type="InterPro" id="IPR041698">
    <property type="entry name" value="Methyltransf_25"/>
</dbReference>
<dbReference type="InterPro" id="IPR029063">
    <property type="entry name" value="SAM-dependent_MTases_sf"/>
</dbReference>
<keyword evidence="3" id="KW-1185">Reference proteome</keyword>
<sequence>MSVGYQLAYRLNVTPWERAGREASVQFTGLLAREEADRTPPWGRALDLGCGTGSHTVELAERGWSATGLDAVELAVERARRRPGAETARFVVGDVTRLEEAGVEGEVDFFLDVGCFHGLDDDQRAAMGRGVTALAAPDATLLLLAFRPNGRPLLPRGAGEADVTRALPGWKVLDVTAADTSGMPKPLRSTAPQWFRLQRLSR</sequence>
<reference evidence="2 3" key="1">
    <citation type="submission" date="2018-11" db="EMBL/GenBank/DDBJ databases">
        <authorList>
            <person name="Li F."/>
        </authorList>
    </citation>
    <scope>NUCLEOTIDE SEQUENCE [LARGE SCALE GENOMIC DNA]</scope>
    <source>
        <strain evidence="2 3">Gsoil 818</strain>
    </source>
</reference>
<accession>A0A3N0GGF4</accession>
<evidence type="ECO:0000259" key="1">
    <source>
        <dbReference type="Pfam" id="PF13649"/>
    </source>
</evidence>
<proteinExistence type="predicted"/>
<dbReference type="RefSeq" id="WP_123225208.1">
    <property type="nucleotide sequence ID" value="NZ_RJSF01000048.1"/>
</dbReference>
<dbReference type="CDD" id="cd02440">
    <property type="entry name" value="AdoMet_MTases"/>
    <property type="match status" value="1"/>
</dbReference>
<dbReference type="OrthoDB" id="9786503at2"/>